<feature type="region of interest" description="Disordered" evidence="1">
    <location>
        <begin position="397"/>
        <end position="513"/>
    </location>
</feature>
<evidence type="ECO:0000256" key="1">
    <source>
        <dbReference type="SAM" id="MobiDB-lite"/>
    </source>
</evidence>
<sequence>MAGFDIDRVPGGFPSLQDIQLNQTCHDSLITSTPPKQQNAQNRSTPSSSFKFTPTNGRRLYPSLKSPCSISHSQQDEADYDMSYQDKENTSFVHEMDHLEQRLFSQKLTTSVLSEYNDRYEKVRLEKLMDIQKMNNTTTNQDLNRRASGRFTSSHKNKFNRMESISSHYAARRAQTKKLERSPAHRNLADKSIYQPNIDQSKTPGEKRGTLMNPGSSQKRMKTTDGSFKEIYSDVANESPTRPQLEKQKIKEQQLQKLKLQQSQTLAPPPSFELTSHRIPTLVRKDSKPALNDQSSIKKDTRLSSDHSLQTKNSTKLSLASQVSLTQGRDSRPATKSVVQQTRLPSSSTTTLPKSTPTQPRFPSYALPTRSSIKKSESVLKEMNAPISQKKIIRSKTMQEISPSRTSALASSSSSLSNRNASTNHYPNQPSLYPKLQSTTPHLTNSALSAAQSSKLPTSEPTKQYGSMSRSFTASNLPRLVRPSQSSTSLRQSSISSTTSFSSSDRSQARPWR</sequence>
<feature type="compositionally biased region" description="Low complexity" evidence="1">
    <location>
        <begin position="482"/>
        <end position="506"/>
    </location>
</feature>
<feature type="compositionally biased region" description="Low complexity" evidence="1">
    <location>
        <begin position="404"/>
        <end position="424"/>
    </location>
</feature>
<feature type="region of interest" description="Disordered" evidence="1">
    <location>
        <begin position="31"/>
        <end position="56"/>
    </location>
</feature>
<feature type="compositionally biased region" description="Polar residues" evidence="1">
    <location>
        <begin position="31"/>
        <end position="43"/>
    </location>
</feature>
<feature type="compositionally biased region" description="Low complexity" evidence="1">
    <location>
        <begin position="340"/>
        <end position="359"/>
    </location>
</feature>
<dbReference type="AlphaFoldDB" id="A0A1E4T5L1"/>
<feature type="compositionally biased region" description="Basic and acidic residues" evidence="1">
    <location>
        <begin position="177"/>
        <end position="189"/>
    </location>
</feature>
<evidence type="ECO:0000313" key="2">
    <source>
        <dbReference type="EMBL" id="ODV87050.1"/>
    </source>
</evidence>
<feature type="compositionally biased region" description="Polar residues" evidence="1">
    <location>
        <begin position="425"/>
        <end position="476"/>
    </location>
</feature>
<organism evidence="2 3">
    <name type="scientific">[Candida] arabinofermentans NRRL YB-2248</name>
    <dbReference type="NCBI Taxonomy" id="983967"/>
    <lineage>
        <taxon>Eukaryota</taxon>
        <taxon>Fungi</taxon>
        <taxon>Dikarya</taxon>
        <taxon>Ascomycota</taxon>
        <taxon>Saccharomycotina</taxon>
        <taxon>Pichiomycetes</taxon>
        <taxon>Pichiales</taxon>
        <taxon>Pichiaceae</taxon>
        <taxon>Ogataea</taxon>
        <taxon>Ogataea/Candida clade</taxon>
    </lineage>
</organism>
<dbReference type="STRING" id="983967.A0A1E4T5L1"/>
<feature type="compositionally biased region" description="Basic and acidic residues" evidence="1">
    <location>
        <begin position="296"/>
        <end position="305"/>
    </location>
</feature>
<accession>A0A1E4T5L1</accession>
<name>A0A1E4T5L1_9ASCO</name>
<feature type="compositionally biased region" description="Polar residues" evidence="1">
    <location>
        <begin position="194"/>
        <end position="203"/>
    </location>
</feature>
<protein>
    <submittedName>
        <fullName evidence="2">Uncharacterized protein</fullName>
    </submittedName>
</protein>
<reference evidence="3" key="1">
    <citation type="submission" date="2016-04" db="EMBL/GenBank/DDBJ databases">
        <title>Comparative genomics of biotechnologically important yeasts.</title>
        <authorList>
            <consortium name="DOE Joint Genome Institute"/>
            <person name="Riley R."/>
            <person name="Haridas S."/>
            <person name="Wolfe K.H."/>
            <person name="Lopes M.R."/>
            <person name="Hittinger C.T."/>
            <person name="Goker M."/>
            <person name="Salamov A."/>
            <person name="Wisecaver J."/>
            <person name="Long T.M."/>
            <person name="Aerts A.L."/>
            <person name="Barry K."/>
            <person name="Choi C."/>
            <person name="Clum A."/>
            <person name="Coughlan A.Y."/>
            <person name="Deshpande S."/>
            <person name="Douglass A.P."/>
            <person name="Hanson S.J."/>
            <person name="Klenk H.-P."/>
            <person name="Labutti K."/>
            <person name="Lapidus A."/>
            <person name="Lindquist E."/>
            <person name="Lipzen A."/>
            <person name="Meier-Kolthoff J.P."/>
            <person name="Ohm R.A."/>
            <person name="Otillar R.P."/>
            <person name="Pangilinan J."/>
            <person name="Peng Y."/>
            <person name="Rokas A."/>
            <person name="Rosa C.A."/>
            <person name="Scheuner C."/>
            <person name="Sibirny A.A."/>
            <person name="Slot J.C."/>
            <person name="Stielow J.B."/>
            <person name="Sun H."/>
            <person name="Kurtzman C.P."/>
            <person name="Blackwell M."/>
            <person name="Grigoriev I.V."/>
            <person name="Jeffries T.W."/>
        </authorList>
    </citation>
    <scope>NUCLEOTIDE SEQUENCE [LARGE SCALE GENOMIC DNA]</scope>
    <source>
        <strain evidence="3">NRRL YB-2248</strain>
    </source>
</reference>
<feature type="compositionally biased region" description="Low complexity" evidence="1">
    <location>
        <begin position="44"/>
        <end position="55"/>
    </location>
</feature>
<dbReference type="EMBL" id="KV453848">
    <property type="protein sequence ID" value="ODV87050.1"/>
    <property type="molecule type" value="Genomic_DNA"/>
</dbReference>
<evidence type="ECO:0000313" key="3">
    <source>
        <dbReference type="Proteomes" id="UP000094801"/>
    </source>
</evidence>
<feature type="region of interest" description="Disordered" evidence="1">
    <location>
        <begin position="259"/>
        <end position="370"/>
    </location>
</feature>
<dbReference type="OrthoDB" id="5204833at2759"/>
<feature type="compositionally biased region" description="Polar residues" evidence="1">
    <location>
        <begin position="306"/>
        <end position="328"/>
    </location>
</feature>
<proteinExistence type="predicted"/>
<feature type="region of interest" description="Disordered" evidence="1">
    <location>
        <begin position="166"/>
        <end position="225"/>
    </location>
</feature>
<dbReference type="Proteomes" id="UP000094801">
    <property type="component" value="Unassembled WGS sequence"/>
</dbReference>
<gene>
    <name evidence="2" type="ORF">CANARDRAFT_84752</name>
</gene>
<keyword evidence="3" id="KW-1185">Reference proteome</keyword>